<name>A0A431C632_CAMJU</name>
<evidence type="ECO:0000256" key="2">
    <source>
        <dbReference type="ARBA" id="ARBA00022679"/>
    </source>
</evidence>
<dbReference type="InterPro" id="IPR002201">
    <property type="entry name" value="Glyco_trans_9"/>
</dbReference>
<dbReference type="RefSeq" id="WP_126210797.1">
    <property type="nucleotide sequence ID" value="NZ_PQZP01000001.1"/>
</dbReference>
<organism evidence="3 4">
    <name type="scientific">Campylobacter jejuni</name>
    <dbReference type="NCBI Taxonomy" id="197"/>
    <lineage>
        <taxon>Bacteria</taxon>
        <taxon>Pseudomonadati</taxon>
        <taxon>Campylobacterota</taxon>
        <taxon>Epsilonproteobacteria</taxon>
        <taxon>Campylobacterales</taxon>
        <taxon>Campylobacteraceae</taxon>
        <taxon>Campylobacter</taxon>
    </lineage>
</organism>
<comment type="caution">
    <text evidence="3">The sequence shown here is derived from an EMBL/GenBank/DDBJ whole genome shotgun (WGS) entry which is preliminary data.</text>
</comment>
<gene>
    <name evidence="3" type="ORF">C3H57_00960</name>
</gene>
<sequence>MRVQLKELAKGYIYFGLLFRIKTNYKIMKILKPNNKFYKIQLNNKQYKKSLAIHFSAGLGDYLMFRPFLKEIRAYYKNYRISIIGEQSFKDLCLEYDKDSIDEFIYFKQNMGFNTYVMPNINYDILISAFHKLHENTENNVNCIQAKEKIGLIYGCSELSLNDRERVANTVFTKAIYLKKQENFQALHYKEFFEILFNKTIDFKINLELNRKYYKNINFNFNTKYAIIFAGSKDKARIWEAKNYEKVCEFLYEKYGIISFIAGSKNEEKIAKKIINSKQYIISICGKYNIKDIVYITSKAKLVISNDCGGYHLACNVSKNIICISSGACFAENVNYPKEVFLTQKNISTPIAQKALENKYSEYWRFDKKLLNTIEANEICKLIDLKYSKELQ</sequence>
<dbReference type="InterPro" id="IPR051199">
    <property type="entry name" value="LPS_LOS_Heptosyltrfase"/>
</dbReference>
<evidence type="ECO:0000313" key="3">
    <source>
        <dbReference type="EMBL" id="RTJ80918.1"/>
    </source>
</evidence>
<keyword evidence="2 3" id="KW-0808">Transferase</keyword>
<dbReference type="Proteomes" id="UP000288507">
    <property type="component" value="Unassembled WGS sequence"/>
</dbReference>
<dbReference type="EMBL" id="PRBV01000001">
    <property type="protein sequence ID" value="RTJ80918.1"/>
    <property type="molecule type" value="Genomic_DNA"/>
</dbReference>
<evidence type="ECO:0000313" key="4">
    <source>
        <dbReference type="Proteomes" id="UP000288507"/>
    </source>
</evidence>
<reference evidence="3" key="1">
    <citation type="journal article" date="2019" name="Appl. Environ. Microbiol.">
        <title>Population genetics and characterization of Campylobacter jejuni isolates in western jackdaws and game birds in Finland.</title>
        <authorList>
            <person name="Kovanen S."/>
            <person name="Rossi M."/>
            <person name="Pohja-Mykra M."/>
            <person name="Nieminen T."/>
            <person name="Raunio-Saarnisto M."/>
            <person name="Sauvala M."/>
            <person name="Fredriksson-Ahomaa M."/>
            <person name="Hanninen M.L."/>
            <person name="Kivisto R."/>
        </authorList>
    </citation>
    <scope>NUCLEOTIDE SEQUENCE [LARGE SCALE GENOMIC DNA]</scope>
    <source>
        <strain evidence="3">CB313</strain>
    </source>
</reference>
<dbReference type="GO" id="GO:0009244">
    <property type="term" value="P:lipopolysaccharide core region biosynthetic process"/>
    <property type="evidence" value="ECO:0007669"/>
    <property type="project" value="TreeGrafter"/>
</dbReference>
<dbReference type="GO" id="GO:0005829">
    <property type="term" value="C:cytosol"/>
    <property type="evidence" value="ECO:0007669"/>
    <property type="project" value="TreeGrafter"/>
</dbReference>
<evidence type="ECO:0000256" key="1">
    <source>
        <dbReference type="ARBA" id="ARBA00022676"/>
    </source>
</evidence>
<dbReference type="PANTHER" id="PTHR30160">
    <property type="entry name" value="TETRAACYLDISACCHARIDE 4'-KINASE-RELATED"/>
    <property type="match status" value="1"/>
</dbReference>
<dbReference type="AlphaFoldDB" id="A0A431C632"/>
<dbReference type="GO" id="GO:0008713">
    <property type="term" value="F:ADP-heptose-lipopolysaccharide heptosyltransferase activity"/>
    <property type="evidence" value="ECO:0007669"/>
    <property type="project" value="TreeGrafter"/>
</dbReference>
<dbReference type="Pfam" id="PF01075">
    <property type="entry name" value="Glyco_transf_9"/>
    <property type="match status" value="1"/>
</dbReference>
<keyword evidence="1" id="KW-0328">Glycosyltransferase</keyword>
<protein>
    <submittedName>
        <fullName evidence="3">Glycosyl transferase family 9</fullName>
    </submittedName>
</protein>
<proteinExistence type="predicted"/>
<accession>A0A431C632</accession>
<dbReference type="SUPFAM" id="SSF53756">
    <property type="entry name" value="UDP-Glycosyltransferase/glycogen phosphorylase"/>
    <property type="match status" value="1"/>
</dbReference>
<dbReference type="Gene3D" id="3.40.50.2000">
    <property type="entry name" value="Glycogen Phosphorylase B"/>
    <property type="match status" value="2"/>
</dbReference>
<dbReference type="PANTHER" id="PTHR30160:SF1">
    <property type="entry name" value="LIPOPOLYSACCHARIDE 1,2-N-ACETYLGLUCOSAMINETRANSFERASE-RELATED"/>
    <property type="match status" value="1"/>
</dbReference>